<organism evidence="1 2">
    <name type="scientific">Portunus trituberculatus</name>
    <name type="common">Swimming crab</name>
    <name type="synonym">Neptunus trituberculatus</name>
    <dbReference type="NCBI Taxonomy" id="210409"/>
    <lineage>
        <taxon>Eukaryota</taxon>
        <taxon>Metazoa</taxon>
        <taxon>Ecdysozoa</taxon>
        <taxon>Arthropoda</taxon>
        <taxon>Crustacea</taxon>
        <taxon>Multicrustacea</taxon>
        <taxon>Malacostraca</taxon>
        <taxon>Eumalacostraca</taxon>
        <taxon>Eucarida</taxon>
        <taxon>Decapoda</taxon>
        <taxon>Pleocyemata</taxon>
        <taxon>Brachyura</taxon>
        <taxon>Eubrachyura</taxon>
        <taxon>Portunoidea</taxon>
        <taxon>Portunidae</taxon>
        <taxon>Portuninae</taxon>
        <taxon>Portunus</taxon>
    </lineage>
</organism>
<gene>
    <name evidence="1" type="ORF">E2C01_091843</name>
</gene>
<name>A0A5B7JTY7_PORTR</name>
<reference evidence="1 2" key="1">
    <citation type="submission" date="2019-05" db="EMBL/GenBank/DDBJ databases">
        <title>Another draft genome of Portunus trituberculatus and its Hox gene families provides insights of decapod evolution.</title>
        <authorList>
            <person name="Jeong J.-H."/>
            <person name="Song I."/>
            <person name="Kim S."/>
            <person name="Choi T."/>
            <person name="Kim D."/>
            <person name="Ryu S."/>
            <person name="Kim W."/>
        </authorList>
    </citation>
    <scope>NUCLEOTIDE SEQUENCE [LARGE SCALE GENOMIC DNA]</scope>
    <source>
        <tissue evidence="1">Muscle</tissue>
    </source>
</reference>
<dbReference type="EMBL" id="VSRR010106558">
    <property type="protein sequence ID" value="MPC96577.1"/>
    <property type="molecule type" value="Genomic_DNA"/>
</dbReference>
<sequence length="77" mass="8498">MVAVVVVVVVRHHKLLRNPISEQIQASSSSVPAPSILPYLLPRPPFPPPRRIASSTPNSSRRSCAIFNPFLNRMNAN</sequence>
<accession>A0A5B7JTY7</accession>
<evidence type="ECO:0000313" key="2">
    <source>
        <dbReference type="Proteomes" id="UP000324222"/>
    </source>
</evidence>
<proteinExistence type="predicted"/>
<evidence type="ECO:0000313" key="1">
    <source>
        <dbReference type="EMBL" id="MPC96577.1"/>
    </source>
</evidence>
<dbReference type="AlphaFoldDB" id="A0A5B7JTY7"/>
<dbReference type="Proteomes" id="UP000324222">
    <property type="component" value="Unassembled WGS sequence"/>
</dbReference>
<comment type="caution">
    <text evidence="1">The sequence shown here is derived from an EMBL/GenBank/DDBJ whole genome shotgun (WGS) entry which is preliminary data.</text>
</comment>
<keyword evidence="2" id="KW-1185">Reference proteome</keyword>
<protein>
    <submittedName>
        <fullName evidence="1">Uncharacterized protein</fullName>
    </submittedName>
</protein>